<keyword evidence="3" id="KW-1185">Reference proteome</keyword>
<organism evidence="2 3">
    <name type="scientific">Streptosporangium pseudovulgare</name>
    <dbReference type="NCBI Taxonomy" id="35765"/>
    <lineage>
        <taxon>Bacteria</taxon>
        <taxon>Bacillati</taxon>
        <taxon>Actinomycetota</taxon>
        <taxon>Actinomycetes</taxon>
        <taxon>Streptosporangiales</taxon>
        <taxon>Streptosporangiaceae</taxon>
        <taxon>Streptosporangium</taxon>
    </lineage>
</organism>
<protein>
    <recommendedName>
        <fullName evidence="4">WxL domain-containing protein</fullName>
    </recommendedName>
</protein>
<evidence type="ECO:0008006" key="4">
    <source>
        <dbReference type="Google" id="ProtNLM"/>
    </source>
</evidence>
<evidence type="ECO:0000256" key="1">
    <source>
        <dbReference type="SAM" id="SignalP"/>
    </source>
</evidence>
<gene>
    <name evidence="2" type="ORF">GCM10010140_58520</name>
</gene>
<feature type="signal peptide" evidence="1">
    <location>
        <begin position="1"/>
        <end position="28"/>
    </location>
</feature>
<evidence type="ECO:0000313" key="2">
    <source>
        <dbReference type="EMBL" id="GGQ20355.1"/>
    </source>
</evidence>
<accession>A0ABQ2R9F2</accession>
<keyword evidence="1" id="KW-0732">Signal</keyword>
<name>A0ABQ2R9F2_9ACTN</name>
<dbReference type="EMBL" id="BMQJ01000016">
    <property type="protein sequence ID" value="GGQ20355.1"/>
    <property type="molecule type" value="Genomic_DNA"/>
</dbReference>
<reference evidence="3" key="1">
    <citation type="journal article" date="2019" name="Int. J. Syst. Evol. Microbiol.">
        <title>The Global Catalogue of Microorganisms (GCM) 10K type strain sequencing project: providing services to taxonomists for standard genome sequencing and annotation.</title>
        <authorList>
            <consortium name="The Broad Institute Genomics Platform"/>
            <consortium name="The Broad Institute Genome Sequencing Center for Infectious Disease"/>
            <person name="Wu L."/>
            <person name="Ma J."/>
        </authorList>
    </citation>
    <scope>NUCLEOTIDE SEQUENCE [LARGE SCALE GENOMIC DNA]</scope>
    <source>
        <strain evidence="3">JCM 3115</strain>
    </source>
</reference>
<comment type="caution">
    <text evidence="2">The sequence shown here is derived from an EMBL/GenBank/DDBJ whole genome shotgun (WGS) entry which is preliminary data.</text>
</comment>
<proteinExistence type="predicted"/>
<dbReference type="RefSeq" id="WP_189249663.1">
    <property type="nucleotide sequence ID" value="NZ_BMQJ01000016.1"/>
</dbReference>
<dbReference type="Proteomes" id="UP000611554">
    <property type="component" value="Unassembled WGS sequence"/>
</dbReference>
<evidence type="ECO:0000313" key="3">
    <source>
        <dbReference type="Proteomes" id="UP000611554"/>
    </source>
</evidence>
<feature type="chain" id="PRO_5046814383" description="WxL domain-containing protein" evidence="1">
    <location>
        <begin position="29"/>
        <end position="193"/>
    </location>
</feature>
<sequence>MSARRLGTVCWGVVGLVAALTVALPATAGTCPASTTCSTTVTFTVTAPDGLTITVPSGPVNIGSGAPGGQISGQLGSITVSDQRATLAATWTASVVAATGGFTTGGGTAPETIPNTAVLYWSGAATSTTGSGTFVPGQANAAAAQSLDLSRTAFSKTTGSGANSATWNPTVVINVPAGAVAGVYTGTVNHSVA</sequence>